<keyword evidence="1" id="KW-0378">Hydrolase</keyword>
<dbReference type="Gene3D" id="3.60.15.10">
    <property type="entry name" value="Ribonuclease Z/Hydroxyacylglutathione hydrolase-like"/>
    <property type="match status" value="1"/>
</dbReference>
<dbReference type="PANTHER" id="PTHR43546:SF9">
    <property type="entry name" value="L-ASCORBATE-6-PHOSPHATE LACTONASE ULAG-RELATED"/>
    <property type="match status" value="1"/>
</dbReference>
<accession>A0ABS0CTY6</accession>
<proteinExistence type="predicted"/>
<evidence type="ECO:0000256" key="1">
    <source>
        <dbReference type="ARBA" id="ARBA00022801"/>
    </source>
</evidence>
<reference evidence="3 4" key="1">
    <citation type="submission" date="2020-10" db="EMBL/GenBank/DDBJ databases">
        <title>Identification of Nocardia species via Next-generation sequencing and recognition of intraspecies genetic diversity.</title>
        <authorList>
            <person name="Li P."/>
            <person name="Li P."/>
            <person name="Lu B."/>
        </authorList>
    </citation>
    <scope>NUCLEOTIDE SEQUENCE [LARGE SCALE GENOMIC DNA]</scope>
    <source>
        <strain evidence="3 4">BJ06-0157</strain>
    </source>
</reference>
<keyword evidence="4" id="KW-1185">Reference proteome</keyword>
<organism evidence="3 4">
    <name type="scientific">Nocardia amamiensis</name>
    <dbReference type="NCBI Taxonomy" id="404578"/>
    <lineage>
        <taxon>Bacteria</taxon>
        <taxon>Bacillati</taxon>
        <taxon>Actinomycetota</taxon>
        <taxon>Actinomycetes</taxon>
        <taxon>Mycobacteriales</taxon>
        <taxon>Nocardiaceae</taxon>
        <taxon>Nocardia</taxon>
    </lineage>
</organism>
<comment type="caution">
    <text evidence="3">The sequence shown here is derived from an EMBL/GenBank/DDBJ whole genome shotgun (WGS) entry which is preliminary data.</text>
</comment>
<dbReference type="InterPro" id="IPR001279">
    <property type="entry name" value="Metallo-B-lactamas"/>
</dbReference>
<dbReference type="InterPro" id="IPR036866">
    <property type="entry name" value="RibonucZ/Hydroxyglut_hydro"/>
</dbReference>
<name>A0ABS0CTY6_9NOCA</name>
<protein>
    <submittedName>
        <fullName evidence="3">MBL fold metallo-hydrolase</fullName>
    </submittedName>
</protein>
<dbReference type="Pfam" id="PF12706">
    <property type="entry name" value="Lactamase_B_2"/>
    <property type="match status" value="1"/>
</dbReference>
<dbReference type="SUPFAM" id="SSF56281">
    <property type="entry name" value="Metallo-hydrolase/oxidoreductase"/>
    <property type="match status" value="1"/>
</dbReference>
<evidence type="ECO:0000313" key="3">
    <source>
        <dbReference type="EMBL" id="MBF6299600.1"/>
    </source>
</evidence>
<sequence length="274" mass="29060">MSEQISIPQDRAERQGGAVASETIERTAFEVLHVGGPTLRFRYAGSTWLTDPTFDQPGDYPGRVTLHKLVGPAVSPQEVGPVDVVLLSHDEHADNLDVSGREFLTTVPAVLSTPGAATRIDGVRGLENWETVTVQGVQVTGVPALHGPEGCEPITGIVTGFVLRADGEPTVYVSGDNASVEVVERIVERIGRIDIAVLNVGAANIGIFGDADATLNARTALLAAEVLGDALIVPVHGDGWAHFSETLDHLSRVFRYAGRAEQLRIPPLGRVATV</sequence>
<dbReference type="Proteomes" id="UP000702209">
    <property type="component" value="Unassembled WGS sequence"/>
</dbReference>
<gene>
    <name evidence="3" type="ORF">IU459_18940</name>
</gene>
<evidence type="ECO:0000313" key="4">
    <source>
        <dbReference type="Proteomes" id="UP000702209"/>
    </source>
</evidence>
<evidence type="ECO:0000259" key="2">
    <source>
        <dbReference type="Pfam" id="PF12706"/>
    </source>
</evidence>
<dbReference type="RefSeq" id="WP_195130861.1">
    <property type="nucleotide sequence ID" value="NZ_JADLQX010000013.1"/>
</dbReference>
<dbReference type="PANTHER" id="PTHR43546">
    <property type="entry name" value="UPF0173 METAL-DEPENDENT HYDROLASE MJ1163-RELATED"/>
    <property type="match status" value="1"/>
</dbReference>
<dbReference type="EMBL" id="JADLQX010000013">
    <property type="protein sequence ID" value="MBF6299600.1"/>
    <property type="molecule type" value="Genomic_DNA"/>
</dbReference>
<feature type="domain" description="Metallo-beta-lactamase" evidence="2">
    <location>
        <begin position="49"/>
        <end position="236"/>
    </location>
</feature>
<dbReference type="InterPro" id="IPR050114">
    <property type="entry name" value="UPF0173_UPF0282_UlaG_hydrolase"/>
</dbReference>